<dbReference type="GO" id="GO:0006582">
    <property type="term" value="P:melanin metabolic process"/>
    <property type="evidence" value="ECO:0007669"/>
    <property type="project" value="UniProtKB-ARBA"/>
</dbReference>
<dbReference type="GO" id="GO:0005576">
    <property type="term" value="C:extracellular region"/>
    <property type="evidence" value="ECO:0007669"/>
    <property type="project" value="UniProtKB-SubCell"/>
</dbReference>
<organism evidence="10 11">
    <name type="scientific">Folsomia candida</name>
    <name type="common">Springtail</name>
    <dbReference type="NCBI Taxonomy" id="158441"/>
    <lineage>
        <taxon>Eukaryota</taxon>
        <taxon>Metazoa</taxon>
        <taxon>Ecdysozoa</taxon>
        <taxon>Arthropoda</taxon>
        <taxon>Hexapoda</taxon>
        <taxon>Collembola</taxon>
        <taxon>Entomobryomorpha</taxon>
        <taxon>Isotomoidea</taxon>
        <taxon>Isotomidae</taxon>
        <taxon>Proisotominae</taxon>
        <taxon>Folsomia</taxon>
    </lineage>
</organism>
<gene>
    <name evidence="10" type="ORF">Fcan01_07631</name>
</gene>
<dbReference type="InterPro" id="IPR005203">
    <property type="entry name" value="Hemocyanin_C"/>
</dbReference>
<keyword evidence="7" id="KW-1015">Disulfide bond</keyword>
<evidence type="ECO:0000256" key="1">
    <source>
        <dbReference type="ARBA" id="ARBA00001973"/>
    </source>
</evidence>
<dbReference type="Gene3D" id="1.10.1280.10">
    <property type="entry name" value="Di-copper center containing domain from catechol oxidase"/>
    <property type="match status" value="1"/>
</dbReference>
<evidence type="ECO:0000313" key="11">
    <source>
        <dbReference type="Proteomes" id="UP000198287"/>
    </source>
</evidence>
<dbReference type="InterPro" id="IPR036697">
    <property type="entry name" value="Hemocyanin_N_sf"/>
</dbReference>
<dbReference type="PROSITE" id="PS00210">
    <property type="entry name" value="HEMOCYANIN_2"/>
    <property type="match status" value="1"/>
</dbReference>
<dbReference type="SUPFAM" id="SSF81296">
    <property type="entry name" value="E set domains"/>
    <property type="match status" value="1"/>
</dbReference>
<dbReference type="InterPro" id="IPR013788">
    <property type="entry name" value="Hemocyanin/hexamerin"/>
</dbReference>
<comment type="cofactor">
    <cofactor evidence="1">
        <name>Cu(2+)</name>
        <dbReference type="ChEBI" id="CHEBI:29036"/>
    </cofactor>
</comment>
<feature type="region of interest" description="Disordered" evidence="8">
    <location>
        <begin position="727"/>
        <end position="837"/>
    </location>
</feature>
<dbReference type="InterPro" id="IPR002227">
    <property type="entry name" value="Tyrosinase_Cu-bd"/>
</dbReference>
<protein>
    <submittedName>
        <fullName evidence="10">Phenoloxidase 2</fullName>
    </submittedName>
</protein>
<dbReference type="SUPFAM" id="SSF48050">
    <property type="entry name" value="Hemocyanin, N-terminal domain"/>
    <property type="match status" value="1"/>
</dbReference>
<comment type="caution">
    <text evidence="10">The sequence shown here is derived from an EMBL/GenBank/DDBJ whole genome shotgun (WGS) entry which is preliminary data.</text>
</comment>
<dbReference type="InterPro" id="IPR008922">
    <property type="entry name" value="Di-copper_centre_dom_sf"/>
</dbReference>
<keyword evidence="4" id="KW-0964">Secreted</keyword>
<dbReference type="PANTHER" id="PTHR11511">
    <property type="entry name" value="LARVAL STORAGE PROTEIN/PHENOLOXIDASE"/>
    <property type="match status" value="1"/>
</dbReference>
<dbReference type="InterPro" id="IPR000896">
    <property type="entry name" value="Hemocyanin/hexamerin_mid_dom"/>
</dbReference>
<dbReference type="Gene3D" id="2.60.40.1520">
    <property type="entry name" value="Hemocyanin, C-terminal domain"/>
    <property type="match status" value="1"/>
</dbReference>
<keyword evidence="6" id="KW-0186">Copper</keyword>
<dbReference type="Pfam" id="PF00372">
    <property type="entry name" value="Hemocyanin_M"/>
    <property type="match status" value="1"/>
</dbReference>
<dbReference type="Pfam" id="PF03722">
    <property type="entry name" value="Hemocyanin_N"/>
    <property type="match status" value="1"/>
</dbReference>
<dbReference type="Gene3D" id="1.20.1370.10">
    <property type="entry name" value="Hemocyanin, N-terminal domain"/>
    <property type="match status" value="1"/>
</dbReference>
<dbReference type="OrthoDB" id="8119704at2759"/>
<name>A0A226EMK4_FOLCA</name>
<feature type="compositionally biased region" description="Low complexity" evidence="8">
    <location>
        <begin position="748"/>
        <end position="757"/>
    </location>
</feature>
<dbReference type="InterPro" id="IPR005204">
    <property type="entry name" value="Hemocyanin_N"/>
</dbReference>
<dbReference type="Pfam" id="PF03723">
    <property type="entry name" value="Hemocyanin_C"/>
    <property type="match status" value="1"/>
</dbReference>
<dbReference type="STRING" id="158441.A0A226EMK4"/>
<dbReference type="GO" id="GO:0046872">
    <property type="term" value="F:metal ion binding"/>
    <property type="evidence" value="ECO:0007669"/>
    <property type="project" value="UniProtKB-KW"/>
</dbReference>
<dbReference type="AlphaFoldDB" id="A0A226EMK4"/>
<comment type="subcellular location">
    <subcellularLocation>
        <location evidence="2">Secreted</location>
    </subcellularLocation>
</comment>
<dbReference type="EMBL" id="LNIX01000003">
    <property type="protein sequence ID" value="OXA58520.1"/>
    <property type="molecule type" value="Genomic_DNA"/>
</dbReference>
<evidence type="ECO:0000256" key="3">
    <source>
        <dbReference type="ARBA" id="ARBA00009928"/>
    </source>
</evidence>
<dbReference type="GO" id="GO:0004503">
    <property type="term" value="F:tyrosinase activity"/>
    <property type="evidence" value="ECO:0007669"/>
    <property type="project" value="UniProtKB-ARBA"/>
</dbReference>
<dbReference type="PANTHER" id="PTHR11511:SF4">
    <property type="entry name" value="PHENOLOXIDASE 2-RELATED"/>
    <property type="match status" value="1"/>
</dbReference>
<dbReference type="InterPro" id="IPR037020">
    <property type="entry name" value="Hemocyanin_C_sf"/>
</dbReference>
<dbReference type="InterPro" id="IPR014756">
    <property type="entry name" value="Ig_E-set"/>
</dbReference>
<comment type="similarity">
    <text evidence="3">Belongs to the tyrosinase family.</text>
</comment>
<feature type="compositionally biased region" description="Polar residues" evidence="8">
    <location>
        <begin position="797"/>
        <end position="807"/>
    </location>
</feature>
<proteinExistence type="inferred from homology"/>
<evidence type="ECO:0000256" key="5">
    <source>
        <dbReference type="ARBA" id="ARBA00022723"/>
    </source>
</evidence>
<sequence>MSSMSDFQLQRDFMYLFERMSEPLGYGIKGSGENMVYYRSPTMEPAMAAATETMMGQVQQTINIQMPGKMPMEELKEISKLCPKSGLFGHFIPNHRKALISLRNVLMDQNSTSDLFNMACFCRDNQMVHPLLFVNALSSCLANRRDTKKFSMPAFYEVMPEIFFSDHIMKQAEKMARVQDSCKNRIMIDRNTTGHQNDPESRLWYFREDIGVNSHHFHWHVVFPGDYGLRNEVKRDRRGELFYYMHHSMISRYDAERLCNGLARTKLLDFDNLVIEEGYFGKLYSTNAGRHWGTRQANTRLVNLVGANDELLIDIDLKVEDLKRWRDRILETIDTGKVDVGDKREQLTEDTGIDVLGDIIENSQDSPHRQYYGVDGFHNMGHLLIAFSHDPTGKFREFVGPMGDTSTAMRDPAFYRWHKYLDDMFDKYKRTLNEYKLNEGKWALKWDGIKIESMKVINSNSKFKENELSTHWAQSDIDLARGLDFYRTEARNGGPVLATFTHLNYDVFKYQIQITNNSTKPVQATVRIFMAPRHDEHGDPFRLTIQRLLYFEMDKFGTKLKPGNNTIERSSLDSSVTIQMDASFDILEKLNRDKQRDDFRTGDDQSRCGCGWPQHLLLPRGTPFGTQFDLFAIVTDWEKDAVNSRSGPTPLKPPCKDALSFCGILNEKYPDARPMGYPFDRRPYNNPEMAQPTEVRNIEEYVKFIPNASTTKIRIIHEADVVKRGKQKDNGMGMVNEKGEVLQTPRCSSSSSSSSAASGGGMKNSSPPPPEINANKDNRGKKILFIPPNRGPPNRFQPGQENKQWQGPSAFYGFRGGREPGMDELDSDWDYVHDNNN</sequence>
<evidence type="ECO:0000313" key="10">
    <source>
        <dbReference type="EMBL" id="OXA58520.1"/>
    </source>
</evidence>
<evidence type="ECO:0000256" key="4">
    <source>
        <dbReference type="ARBA" id="ARBA00022525"/>
    </source>
</evidence>
<keyword evidence="5" id="KW-0479">Metal-binding</keyword>
<evidence type="ECO:0000256" key="6">
    <source>
        <dbReference type="ARBA" id="ARBA00023008"/>
    </source>
</evidence>
<dbReference type="SUPFAM" id="SSF48056">
    <property type="entry name" value="Di-copper centre-containing domain"/>
    <property type="match status" value="1"/>
</dbReference>
<dbReference type="PRINTS" id="PR00187">
    <property type="entry name" value="HAEMOCYANIN"/>
</dbReference>
<dbReference type="PROSITE" id="PS00498">
    <property type="entry name" value="TYROSINASE_2"/>
    <property type="match status" value="1"/>
</dbReference>
<accession>A0A226EMK4</accession>
<dbReference type="OMA" id="NELSTHW"/>
<feature type="domain" description="Tyrosinase copper-binding" evidence="9">
    <location>
        <begin position="411"/>
        <end position="422"/>
    </location>
</feature>
<evidence type="ECO:0000256" key="7">
    <source>
        <dbReference type="ARBA" id="ARBA00023157"/>
    </source>
</evidence>
<dbReference type="Proteomes" id="UP000198287">
    <property type="component" value="Unassembled WGS sequence"/>
</dbReference>
<evidence type="ECO:0000259" key="9">
    <source>
        <dbReference type="PROSITE" id="PS00498"/>
    </source>
</evidence>
<evidence type="ECO:0000256" key="2">
    <source>
        <dbReference type="ARBA" id="ARBA00004613"/>
    </source>
</evidence>
<keyword evidence="11" id="KW-1185">Reference proteome</keyword>
<dbReference type="PROSITE" id="PS00209">
    <property type="entry name" value="HEMOCYANIN_1"/>
    <property type="match status" value="1"/>
</dbReference>
<reference evidence="10 11" key="1">
    <citation type="submission" date="2015-12" db="EMBL/GenBank/DDBJ databases">
        <title>The genome of Folsomia candida.</title>
        <authorList>
            <person name="Faddeeva A."/>
            <person name="Derks M.F."/>
            <person name="Anvar Y."/>
            <person name="Smit S."/>
            <person name="Van Straalen N."/>
            <person name="Roelofs D."/>
        </authorList>
    </citation>
    <scope>NUCLEOTIDE SEQUENCE [LARGE SCALE GENOMIC DNA]</scope>
    <source>
        <strain evidence="10 11">VU population</strain>
        <tissue evidence="10">Whole body</tissue>
    </source>
</reference>
<evidence type="ECO:0000256" key="8">
    <source>
        <dbReference type="SAM" id="MobiDB-lite"/>
    </source>
</evidence>